<comment type="caution">
    <text evidence="21">The sequence shown here is derived from an EMBL/GenBank/DDBJ whole genome shotgun (WGS) entry which is preliminary data.</text>
</comment>
<dbReference type="PANTHER" id="PTHR43209">
    <property type="entry name" value="TRNA SULFURTRANSFERASE"/>
    <property type="match status" value="1"/>
</dbReference>
<evidence type="ECO:0000256" key="9">
    <source>
        <dbReference type="ARBA" id="ARBA00022977"/>
    </source>
</evidence>
<dbReference type="SUPFAM" id="SSF52402">
    <property type="entry name" value="Adenine nucleotide alpha hydrolases-like"/>
    <property type="match status" value="1"/>
</dbReference>
<evidence type="ECO:0000259" key="20">
    <source>
        <dbReference type="PROSITE" id="PS51165"/>
    </source>
</evidence>
<dbReference type="InterPro" id="IPR050102">
    <property type="entry name" value="tRNA_sulfurtransferase_ThiI"/>
</dbReference>
<dbReference type="InterPro" id="IPR004114">
    <property type="entry name" value="THUMP_dom"/>
</dbReference>
<dbReference type="AlphaFoldDB" id="E4KP48"/>
<dbReference type="GO" id="GO:0052837">
    <property type="term" value="P:thiazole biosynthetic process"/>
    <property type="evidence" value="ECO:0007669"/>
    <property type="project" value="TreeGrafter"/>
</dbReference>
<feature type="binding site" evidence="19">
    <location>
        <position position="298"/>
    </location>
    <ligand>
        <name>ATP</name>
        <dbReference type="ChEBI" id="CHEBI:30616"/>
    </ligand>
</feature>
<dbReference type="EMBL" id="AENN01000015">
    <property type="protein sequence ID" value="EFR31289.1"/>
    <property type="molecule type" value="Genomic_DNA"/>
</dbReference>
<dbReference type="InterPro" id="IPR049962">
    <property type="entry name" value="THUMP_ThiI"/>
</dbReference>
<feature type="binding site" evidence="19">
    <location>
        <begin position="210"/>
        <end position="211"/>
    </location>
    <ligand>
        <name>ATP</name>
        <dbReference type="ChEBI" id="CHEBI:30616"/>
    </ligand>
</feature>
<dbReference type="PANTHER" id="PTHR43209:SF1">
    <property type="entry name" value="TRNA SULFURTRANSFERASE"/>
    <property type="match status" value="1"/>
</dbReference>
<dbReference type="GO" id="GO:0140741">
    <property type="term" value="F:tRNA-uracil-4 sulfurtransferase activity"/>
    <property type="evidence" value="ECO:0007669"/>
    <property type="project" value="UniProtKB-EC"/>
</dbReference>
<keyword evidence="3 19" id="KW-0963">Cytoplasm</keyword>
<protein>
    <recommendedName>
        <fullName evidence="15 19">Probable tRNA sulfurtransferase</fullName>
        <ecNumber evidence="14 19">2.8.1.4</ecNumber>
    </recommendedName>
    <alternativeName>
        <fullName evidence="16 19">Sulfur carrier protein ThiS sulfurtransferase</fullName>
    </alternativeName>
    <alternativeName>
        <fullName evidence="17 19">Thiamine biosynthesis protein ThiI</fullName>
    </alternativeName>
    <alternativeName>
        <fullName evidence="18 19">tRNA 4-thiouridine synthase</fullName>
    </alternativeName>
</protein>
<dbReference type="Pfam" id="PF02926">
    <property type="entry name" value="THUMP"/>
    <property type="match status" value="1"/>
</dbReference>
<dbReference type="SMART" id="SM00981">
    <property type="entry name" value="THUMP"/>
    <property type="match status" value="1"/>
</dbReference>
<dbReference type="UniPathway" id="UPA00060"/>
<dbReference type="InterPro" id="IPR020536">
    <property type="entry name" value="ThiI_AANH"/>
</dbReference>
<name>E4KP48_9LACT</name>
<dbReference type="STRING" id="908337.HMPREF9257_1334"/>
<dbReference type="PROSITE" id="PS51165">
    <property type="entry name" value="THUMP"/>
    <property type="match status" value="1"/>
</dbReference>
<evidence type="ECO:0000256" key="1">
    <source>
        <dbReference type="ARBA" id="ARBA00004496"/>
    </source>
</evidence>
<keyword evidence="7 19" id="KW-0067">ATP-binding</keyword>
<comment type="catalytic activity">
    <reaction evidence="11 19">
        <text>[ThiS sulfur-carrier protein]-C-terminal Gly-Gly-AMP + S-sulfanyl-L-cysteinyl-[cysteine desulfurase] + AH2 = [ThiS sulfur-carrier protein]-C-terminal-Gly-aminoethanethioate + L-cysteinyl-[cysteine desulfurase] + A + AMP + 2 H(+)</text>
        <dbReference type="Rhea" id="RHEA:43340"/>
        <dbReference type="Rhea" id="RHEA-COMP:12157"/>
        <dbReference type="Rhea" id="RHEA-COMP:12158"/>
        <dbReference type="Rhea" id="RHEA-COMP:12910"/>
        <dbReference type="Rhea" id="RHEA-COMP:19908"/>
        <dbReference type="ChEBI" id="CHEBI:13193"/>
        <dbReference type="ChEBI" id="CHEBI:15378"/>
        <dbReference type="ChEBI" id="CHEBI:17499"/>
        <dbReference type="ChEBI" id="CHEBI:29950"/>
        <dbReference type="ChEBI" id="CHEBI:61963"/>
        <dbReference type="ChEBI" id="CHEBI:90618"/>
        <dbReference type="ChEBI" id="CHEBI:232372"/>
        <dbReference type="ChEBI" id="CHEBI:456215"/>
    </reaction>
</comment>
<dbReference type="GO" id="GO:0005829">
    <property type="term" value="C:cytosol"/>
    <property type="evidence" value="ECO:0007669"/>
    <property type="project" value="TreeGrafter"/>
</dbReference>
<dbReference type="GO" id="GO:0002937">
    <property type="term" value="P:tRNA 4-thiouridine biosynthesis"/>
    <property type="evidence" value="ECO:0007669"/>
    <property type="project" value="TreeGrafter"/>
</dbReference>
<dbReference type="Pfam" id="PF02568">
    <property type="entry name" value="ThiI"/>
    <property type="match status" value="1"/>
</dbReference>
<dbReference type="GO" id="GO:0000049">
    <property type="term" value="F:tRNA binding"/>
    <property type="evidence" value="ECO:0007669"/>
    <property type="project" value="UniProtKB-UniRule"/>
</dbReference>
<dbReference type="InterPro" id="IPR054173">
    <property type="entry name" value="ThiI_fer"/>
</dbReference>
<keyword evidence="9 19" id="KW-0784">Thiamine biosynthesis</keyword>
<feature type="binding site" evidence="19">
    <location>
        <position position="267"/>
    </location>
    <ligand>
        <name>ATP</name>
        <dbReference type="ChEBI" id="CHEBI:30616"/>
    </ligand>
</feature>
<organism evidence="21 22">
    <name type="scientific">Eremococcus coleocola ACS-139-V-Col8</name>
    <dbReference type="NCBI Taxonomy" id="908337"/>
    <lineage>
        <taxon>Bacteria</taxon>
        <taxon>Bacillati</taxon>
        <taxon>Bacillota</taxon>
        <taxon>Bacilli</taxon>
        <taxon>Lactobacillales</taxon>
        <taxon>Aerococcaceae</taxon>
        <taxon>Eremococcus</taxon>
    </lineage>
</organism>
<evidence type="ECO:0000256" key="14">
    <source>
        <dbReference type="ARBA" id="ARBA00066827"/>
    </source>
</evidence>
<evidence type="ECO:0000256" key="15">
    <source>
        <dbReference type="ARBA" id="ARBA00071867"/>
    </source>
</evidence>
<evidence type="ECO:0000256" key="13">
    <source>
        <dbReference type="ARBA" id="ARBA00061472"/>
    </source>
</evidence>
<evidence type="ECO:0000256" key="11">
    <source>
        <dbReference type="ARBA" id="ARBA00052330"/>
    </source>
</evidence>
<dbReference type="HAMAP" id="MF_00021">
    <property type="entry name" value="ThiI"/>
    <property type="match status" value="1"/>
</dbReference>
<comment type="catalytic activity">
    <reaction evidence="10 19">
        <text>[ThiI sulfur-carrier protein]-S-sulfanyl-L-cysteine + a uridine in tRNA + 2 reduced [2Fe-2S]-[ferredoxin] + ATP + H(+) = [ThiI sulfur-carrier protein]-L-cysteine + a 4-thiouridine in tRNA + 2 oxidized [2Fe-2S]-[ferredoxin] + AMP + diphosphate</text>
        <dbReference type="Rhea" id="RHEA:24176"/>
        <dbReference type="Rhea" id="RHEA-COMP:10000"/>
        <dbReference type="Rhea" id="RHEA-COMP:10001"/>
        <dbReference type="Rhea" id="RHEA-COMP:13337"/>
        <dbReference type="Rhea" id="RHEA-COMP:13338"/>
        <dbReference type="Rhea" id="RHEA-COMP:13339"/>
        <dbReference type="Rhea" id="RHEA-COMP:13340"/>
        <dbReference type="ChEBI" id="CHEBI:15378"/>
        <dbReference type="ChEBI" id="CHEBI:29950"/>
        <dbReference type="ChEBI" id="CHEBI:30616"/>
        <dbReference type="ChEBI" id="CHEBI:33019"/>
        <dbReference type="ChEBI" id="CHEBI:33737"/>
        <dbReference type="ChEBI" id="CHEBI:33738"/>
        <dbReference type="ChEBI" id="CHEBI:61963"/>
        <dbReference type="ChEBI" id="CHEBI:65315"/>
        <dbReference type="ChEBI" id="CHEBI:136798"/>
        <dbReference type="ChEBI" id="CHEBI:456215"/>
        <dbReference type="EC" id="2.8.1.4"/>
    </reaction>
</comment>
<comment type="pathway">
    <text evidence="2 19">Cofactor biosynthesis; thiamine diphosphate biosynthesis.</text>
</comment>
<dbReference type="NCBIfam" id="TIGR00342">
    <property type="entry name" value="tRNA uracil 4-sulfurtransferase ThiI"/>
    <property type="match status" value="1"/>
</dbReference>
<dbReference type="InterPro" id="IPR003720">
    <property type="entry name" value="tRNA_STrfase"/>
</dbReference>
<dbReference type="RefSeq" id="WP_006418492.1">
    <property type="nucleotide sequence ID" value="NZ_AENN01000015.1"/>
</dbReference>
<sequence length="405" mass="45696">MQEKQIVIHYGELSTKGRNRKMFQTRLADQIRHKTSKIEKVKVVPQHDFMYVKWQLMTYEDMVAILKDIPGISRFEPVYEVSKEMGEIEAEALRLFEEIGPKDGESFRIVAKRQDKSFPLKTYDIQRQVGAVVGQAFPVMNVNLKHPDYTLTVQIGVKDQAFLSLQSYQGLQGMPYGSSGKGLLMLSGGFDSPIAGYLMMKRGMELEAVHFASPPYTSPQALEKAKKLTAKLAHYGLPLKLHVVPFTKTQEAIKEHIHDNESMTVMRRIMLRIMDQLLIRQKANAIVNGESLGQVASQTIDSMRVINAVTNSPILRPLIATDKNDIINLAQTIDTYTISNEPYEDCCTVFAPSSPHTKPKEATIEELEDRLDIDSLVSEALAQVETFVIDEDYIQAQAAEFQTLL</sequence>
<keyword evidence="6 19" id="KW-0547">Nucleotide-binding</keyword>
<evidence type="ECO:0000256" key="10">
    <source>
        <dbReference type="ARBA" id="ARBA00050570"/>
    </source>
</evidence>
<gene>
    <name evidence="19 21" type="primary">thiI</name>
    <name evidence="21" type="ORF">HMPREF9257_1334</name>
</gene>
<dbReference type="CDD" id="cd11716">
    <property type="entry name" value="THUMP_ThiI"/>
    <property type="match status" value="1"/>
</dbReference>
<dbReference type="GO" id="GO:0009229">
    <property type="term" value="P:thiamine diphosphate biosynthetic process"/>
    <property type="evidence" value="ECO:0007669"/>
    <property type="project" value="UniProtKB-UniRule"/>
</dbReference>
<dbReference type="eggNOG" id="COG0301">
    <property type="taxonomic scope" value="Bacteria"/>
</dbReference>
<evidence type="ECO:0000313" key="21">
    <source>
        <dbReference type="EMBL" id="EFR31289.1"/>
    </source>
</evidence>
<dbReference type="EC" id="2.8.1.4" evidence="14 19"/>
<dbReference type="GO" id="GO:0009228">
    <property type="term" value="P:thiamine biosynthetic process"/>
    <property type="evidence" value="ECO:0007669"/>
    <property type="project" value="UniProtKB-KW"/>
</dbReference>
<dbReference type="GO" id="GO:0004810">
    <property type="term" value="F:CCA tRNA nucleotidyltransferase activity"/>
    <property type="evidence" value="ECO:0007669"/>
    <property type="project" value="InterPro"/>
</dbReference>
<evidence type="ECO:0000256" key="7">
    <source>
        <dbReference type="ARBA" id="ARBA00022840"/>
    </source>
</evidence>
<evidence type="ECO:0000256" key="18">
    <source>
        <dbReference type="ARBA" id="ARBA00080570"/>
    </source>
</evidence>
<evidence type="ECO:0000256" key="19">
    <source>
        <dbReference type="HAMAP-Rule" id="MF_00021"/>
    </source>
</evidence>
<dbReference type="GO" id="GO:0005524">
    <property type="term" value="F:ATP binding"/>
    <property type="evidence" value="ECO:0007669"/>
    <property type="project" value="UniProtKB-UniRule"/>
</dbReference>
<keyword evidence="22" id="KW-1185">Reference proteome</keyword>
<evidence type="ECO:0000256" key="8">
    <source>
        <dbReference type="ARBA" id="ARBA00022884"/>
    </source>
</evidence>
<keyword evidence="4 19" id="KW-0820">tRNA-binding</keyword>
<feature type="binding site" evidence="19">
    <location>
        <position position="289"/>
    </location>
    <ligand>
        <name>ATP</name>
        <dbReference type="ChEBI" id="CHEBI:30616"/>
    </ligand>
</feature>
<evidence type="ECO:0000256" key="2">
    <source>
        <dbReference type="ARBA" id="ARBA00004948"/>
    </source>
</evidence>
<dbReference type="Gene3D" id="3.30.2130.30">
    <property type="match status" value="1"/>
</dbReference>
<dbReference type="FunFam" id="3.40.50.620:FF:000053">
    <property type="entry name" value="Probable tRNA sulfurtransferase"/>
    <property type="match status" value="1"/>
</dbReference>
<keyword evidence="8 19" id="KW-0694">RNA-binding</keyword>
<dbReference type="Pfam" id="PF22025">
    <property type="entry name" value="ThiI_fer"/>
    <property type="match status" value="1"/>
</dbReference>
<dbReference type="InterPro" id="IPR049961">
    <property type="entry name" value="ThiI_N"/>
</dbReference>
<dbReference type="SUPFAM" id="SSF143437">
    <property type="entry name" value="THUMP domain-like"/>
    <property type="match status" value="1"/>
</dbReference>
<dbReference type="CDD" id="cd01712">
    <property type="entry name" value="PPase_ThiI"/>
    <property type="match status" value="1"/>
</dbReference>
<evidence type="ECO:0000256" key="4">
    <source>
        <dbReference type="ARBA" id="ARBA00022555"/>
    </source>
</evidence>
<comment type="similarity">
    <text evidence="13 19">Belongs to the ThiI family.</text>
</comment>
<dbReference type="Gene3D" id="3.40.50.620">
    <property type="entry name" value="HUPs"/>
    <property type="match status" value="1"/>
</dbReference>
<evidence type="ECO:0000256" key="5">
    <source>
        <dbReference type="ARBA" id="ARBA00022679"/>
    </source>
</evidence>
<comment type="subcellular location">
    <subcellularLocation>
        <location evidence="1 19">Cytoplasm</location>
    </subcellularLocation>
</comment>
<feature type="binding site" evidence="19">
    <location>
        <begin position="185"/>
        <end position="186"/>
    </location>
    <ligand>
        <name>ATP</name>
        <dbReference type="ChEBI" id="CHEBI:30616"/>
    </ligand>
</feature>
<dbReference type="OrthoDB" id="9773948at2"/>
<dbReference type="Proteomes" id="UP000005990">
    <property type="component" value="Unassembled WGS sequence"/>
</dbReference>
<evidence type="ECO:0000256" key="16">
    <source>
        <dbReference type="ARBA" id="ARBA00075337"/>
    </source>
</evidence>
<keyword evidence="5 19" id="KW-0808">Transferase</keyword>
<accession>E4KP48</accession>
<comment type="function">
    <text evidence="12 19">Catalyzes the ATP-dependent transfer of a sulfur to tRNA to produce 4-thiouridine in position 8 of tRNAs, which functions as a near-UV photosensor. Also catalyzes the transfer of sulfur to the sulfur carrier protein ThiS, forming ThiS-thiocarboxylate. This is a step in the synthesis of thiazole, in the thiamine biosynthesis pathway. The sulfur is donated as persulfide by IscS.</text>
</comment>
<evidence type="ECO:0000313" key="22">
    <source>
        <dbReference type="Proteomes" id="UP000005990"/>
    </source>
</evidence>
<evidence type="ECO:0000256" key="3">
    <source>
        <dbReference type="ARBA" id="ARBA00022490"/>
    </source>
</evidence>
<dbReference type="InterPro" id="IPR014729">
    <property type="entry name" value="Rossmann-like_a/b/a_fold"/>
</dbReference>
<proteinExistence type="inferred from homology"/>
<evidence type="ECO:0000256" key="6">
    <source>
        <dbReference type="ARBA" id="ARBA00022741"/>
    </source>
</evidence>
<feature type="domain" description="THUMP" evidence="20">
    <location>
        <begin position="60"/>
        <end position="167"/>
    </location>
</feature>
<evidence type="ECO:0000256" key="12">
    <source>
        <dbReference type="ARBA" id="ARBA00058382"/>
    </source>
</evidence>
<evidence type="ECO:0000256" key="17">
    <source>
        <dbReference type="ARBA" id="ARBA00077849"/>
    </source>
</evidence>
<reference evidence="21 22" key="1">
    <citation type="submission" date="2010-10" db="EMBL/GenBank/DDBJ databases">
        <authorList>
            <person name="Durkin A.S."/>
            <person name="Madupu R."/>
            <person name="Torralba M."/>
            <person name="Gillis M."/>
            <person name="Methe B."/>
            <person name="Sutton G."/>
            <person name="Nelson K.E."/>
        </authorList>
    </citation>
    <scope>NUCLEOTIDE SEQUENCE [LARGE SCALE GENOMIC DNA]</scope>
    <source>
        <strain evidence="21 22">ACS-139-V-Col8</strain>
    </source>
</reference>